<dbReference type="Pfam" id="PF02219">
    <property type="entry name" value="MTHFR"/>
    <property type="match status" value="1"/>
</dbReference>
<dbReference type="PANTHER" id="PTHR45754:SF3">
    <property type="entry name" value="METHYLENETETRAHYDROFOLATE REDUCTASE (NADPH)"/>
    <property type="match status" value="1"/>
</dbReference>
<gene>
    <name evidence="7" type="ORF">C468_00965</name>
</gene>
<keyword evidence="6" id="KW-0560">Oxidoreductase</keyword>
<dbReference type="STRING" id="1230456.C468_00965"/>
<protein>
    <submittedName>
        <fullName evidence="7">5,10-methylenetetrahydrofolate reductase</fullName>
    </submittedName>
</protein>
<proteinExistence type="inferred from homology"/>
<dbReference type="SUPFAM" id="SSF51730">
    <property type="entry name" value="FAD-linked oxidoreductase"/>
    <property type="match status" value="1"/>
</dbReference>
<accession>M0PJ61</accession>
<keyword evidence="5" id="KW-0274">FAD</keyword>
<dbReference type="AlphaFoldDB" id="M0PJ61"/>
<organism evidence="7 8">
    <name type="scientific">Halorubrum kocurii JCM 14978</name>
    <dbReference type="NCBI Taxonomy" id="1230456"/>
    <lineage>
        <taxon>Archaea</taxon>
        <taxon>Methanobacteriati</taxon>
        <taxon>Methanobacteriota</taxon>
        <taxon>Stenosarchaea group</taxon>
        <taxon>Halobacteria</taxon>
        <taxon>Halobacteriales</taxon>
        <taxon>Haloferacaceae</taxon>
        <taxon>Halorubrum</taxon>
    </lineage>
</organism>
<dbReference type="Proteomes" id="UP000011546">
    <property type="component" value="Unassembled WGS sequence"/>
</dbReference>
<dbReference type="GO" id="GO:0009086">
    <property type="term" value="P:methionine biosynthetic process"/>
    <property type="evidence" value="ECO:0007669"/>
    <property type="project" value="TreeGrafter"/>
</dbReference>
<evidence type="ECO:0000256" key="2">
    <source>
        <dbReference type="ARBA" id="ARBA00004777"/>
    </source>
</evidence>
<dbReference type="GO" id="GO:0035999">
    <property type="term" value="P:tetrahydrofolate interconversion"/>
    <property type="evidence" value="ECO:0007669"/>
    <property type="project" value="UniProtKB-UniPathway"/>
</dbReference>
<keyword evidence="8" id="KW-1185">Reference proteome</keyword>
<evidence type="ECO:0000256" key="6">
    <source>
        <dbReference type="ARBA" id="ARBA00023002"/>
    </source>
</evidence>
<name>M0PJ61_9EURY</name>
<dbReference type="GO" id="GO:0004489">
    <property type="term" value="F:methylenetetrahydrofolate reductase [NAD(P)H] activity"/>
    <property type="evidence" value="ECO:0007669"/>
    <property type="project" value="InterPro"/>
</dbReference>
<evidence type="ECO:0000256" key="1">
    <source>
        <dbReference type="ARBA" id="ARBA00001974"/>
    </source>
</evidence>
<dbReference type="InterPro" id="IPR003171">
    <property type="entry name" value="Mehydrof_redctse-like"/>
</dbReference>
<comment type="similarity">
    <text evidence="3">Belongs to the methylenetetrahydrofolate reductase family.</text>
</comment>
<dbReference type="InterPro" id="IPR029041">
    <property type="entry name" value="FAD-linked_oxidoreductase-like"/>
</dbReference>
<keyword evidence="4" id="KW-0285">Flavoprotein</keyword>
<dbReference type="UniPathway" id="UPA00193"/>
<comment type="cofactor">
    <cofactor evidence="1">
        <name>FAD</name>
        <dbReference type="ChEBI" id="CHEBI:57692"/>
    </cofactor>
</comment>
<dbReference type="GO" id="GO:0071949">
    <property type="term" value="F:FAD binding"/>
    <property type="evidence" value="ECO:0007669"/>
    <property type="project" value="TreeGrafter"/>
</dbReference>
<comment type="pathway">
    <text evidence="2">One-carbon metabolism; tetrahydrofolate interconversion.</text>
</comment>
<comment type="caution">
    <text evidence="7">The sequence shown here is derived from an EMBL/GenBank/DDBJ whole genome shotgun (WGS) entry which is preliminary data.</text>
</comment>
<dbReference type="GO" id="GO:0005829">
    <property type="term" value="C:cytosol"/>
    <property type="evidence" value="ECO:0007669"/>
    <property type="project" value="TreeGrafter"/>
</dbReference>
<evidence type="ECO:0000256" key="3">
    <source>
        <dbReference type="ARBA" id="ARBA00006743"/>
    </source>
</evidence>
<dbReference type="Gene3D" id="3.20.20.220">
    <property type="match status" value="1"/>
</dbReference>
<reference evidence="7 8" key="1">
    <citation type="journal article" date="2014" name="PLoS Genet.">
        <title>Phylogenetically driven sequencing of extremely halophilic archaea reveals strategies for static and dynamic osmo-response.</title>
        <authorList>
            <person name="Becker E.A."/>
            <person name="Seitzer P.M."/>
            <person name="Tritt A."/>
            <person name="Larsen D."/>
            <person name="Krusor M."/>
            <person name="Yao A.I."/>
            <person name="Wu D."/>
            <person name="Madern D."/>
            <person name="Eisen J.A."/>
            <person name="Darling A.E."/>
            <person name="Facciotti M.T."/>
        </authorList>
    </citation>
    <scope>NUCLEOTIDE SEQUENCE [LARGE SCALE GENOMIC DNA]</scope>
    <source>
        <strain evidence="7 8">JCM 14978</strain>
    </source>
</reference>
<evidence type="ECO:0000256" key="4">
    <source>
        <dbReference type="ARBA" id="ARBA00022630"/>
    </source>
</evidence>
<sequence length="233" mass="26367">MEQTVEKTELAREHGYEVVPHVAARFVEDADELDRIAGRLKQAGVTDIFVPGGDRDEPIGEFESALDVLLELERLGYEFEEVGIGGYPTGHSEIAAEILDEAMQRKAPHATYLVTQMCFDAEAIVDWIDGVRDRGIELPVETGIPGVMEYRQLMTLARRWGVAGPLSFARKTAGVFTFLRMLIGSGGHYKPDDMLPVIAPSLEDPHYNIRRLRLYTFNQTRTTESWRRDWLDK</sequence>
<evidence type="ECO:0000313" key="8">
    <source>
        <dbReference type="Proteomes" id="UP000011546"/>
    </source>
</evidence>
<dbReference type="EMBL" id="AOJH01000006">
    <property type="protein sequence ID" value="EMA70062.1"/>
    <property type="molecule type" value="Genomic_DNA"/>
</dbReference>
<evidence type="ECO:0000256" key="5">
    <source>
        <dbReference type="ARBA" id="ARBA00022827"/>
    </source>
</evidence>
<evidence type="ECO:0000313" key="7">
    <source>
        <dbReference type="EMBL" id="EMA70062.1"/>
    </source>
</evidence>
<dbReference type="PANTHER" id="PTHR45754">
    <property type="entry name" value="METHYLENETETRAHYDROFOLATE REDUCTASE"/>
    <property type="match status" value="1"/>
</dbReference>
<dbReference type="PATRIC" id="fig|1230456.3.peg.178"/>